<sequence>MSDYLGYCHGTDGWKIVGPDGYCWSPEDYRLELESEADGPALGRTTIGIEPEMVQDIGIRREVEG</sequence>
<dbReference type="PATRIC" id="fig|1415166.3.peg.1876"/>
<reference evidence="1 2" key="1">
    <citation type="journal article" date="2014" name="Appl. Environ. Microbiol.">
        <title>Insights into the Microbial Degradation of Rubber and Gutta-Percha by Analysis of the Complete Genome of Nocardia nova SH22a.</title>
        <authorList>
            <person name="Luo Q."/>
            <person name="Hiessl S."/>
            <person name="Poehlein A."/>
            <person name="Daniel R."/>
            <person name="Steinbuchel A."/>
        </authorList>
    </citation>
    <scope>NUCLEOTIDE SEQUENCE [LARGE SCALE GENOMIC DNA]</scope>
    <source>
        <strain evidence="1">SH22a</strain>
    </source>
</reference>
<dbReference type="STRING" id="1415166.NONO_c18520"/>
<keyword evidence="2" id="KW-1185">Reference proteome</keyword>
<protein>
    <submittedName>
        <fullName evidence="1">Uncharacterized protein</fullName>
    </submittedName>
</protein>
<dbReference type="OrthoDB" id="15077at2"/>
<gene>
    <name evidence="1" type="ORF">NONO_c18520</name>
</gene>
<name>W5TBP7_9NOCA</name>
<dbReference type="KEGG" id="nno:NONO_c18520"/>
<proteinExistence type="predicted"/>
<dbReference type="RefSeq" id="WP_025348150.1">
    <property type="nucleotide sequence ID" value="NZ_CP006850.1"/>
</dbReference>
<dbReference type="Proteomes" id="UP000019150">
    <property type="component" value="Chromosome"/>
</dbReference>
<dbReference type="AlphaFoldDB" id="W5TBP7"/>
<organism evidence="1 2">
    <name type="scientific">Nocardia nova SH22a</name>
    <dbReference type="NCBI Taxonomy" id="1415166"/>
    <lineage>
        <taxon>Bacteria</taxon>
        <taxon>Bacillati</taxon>
        <taxon>Actinomycetota</taxon>
        <taxon>Actinomycetes</taxon>
        <taxon>Mycobacteriales</taxon>
        <taxon>Nocardiaceae</taxon>
        <taxon>Nocardia</taxon>
    </lineage>
</organism>
<evidence type="ECO:0000313" key="2">
    <source>
        <dbReference type="Proteomes" id="UP000019150"/>
    </source>
</evidence>
<accession>W5TBP7</accession>
<dbReference type="EMBL" id="CP006850">
    <property type="protein sequence ID" value="AHH16652.1"/>
    <property type="molecule type" value="Genomic_DNA"/>
</dbReference>
<dbReference type="HOGENOM" id="CLU_2845429_0_0_11"/>
<evidence type="ECO:0000313" key="1">
    <source>
        <dbReference type="EMBL" id="AHH16652.1"/>
    </source>
</evidence>